<dbReference type="EMBL" id="BGPR01000116">
    <property type="protein sequence ID" value="GBL95991.1"/>
    <property type="molecule type" value="Genomic_DNA"/>
</dbReference>
<accession>A0A4Y2BUP9</accession>
<dbReference type="InterPro" id="IPR043128">
    <property type="entry name" value="Rev_trsase/Diguanyl_cyclase"/>
</dbReference>
<dbReference type="InterPro" id="IPR051320">
    <property type="entry name" value="Viral_Replic_Matur_Polypro"/>
</dbReference>
<evidence type="ECO:0000256" key="1">
    <source>
        <dbReference type="SAM" id="MobiDB-lite"/>
    </source>
</evidence>
<dbReference type="PROSITE" id="PS50878">
    <property type="entry name" value="RT_POL"/>
    <property type="match status" value="1"/>
</dbReference>
<dbReference type="Proteomes" id="UP000499080">
    <property type="component" value="Unassembled WGS sequence"/>
</dbReference>
<organism evidence="3 4">
    <name type="scientific">Araneus ventricosus</name>
    <name type="common">Orbweaver spider</name>
    <name type="synonym">Epeira ventricosa</name>
    <dbReference type="NCBI Taxonomy" id="182803"/>
    <lineage>
        <taxon>Eukaryota</taxon>
        <taxon>Metazoa</taxon>
        <taxon>Ecdysozoa</taxon>
        <taxon>Arthropoda</taxon>
        <taxon>Chelicerata</taxon>
        <taxon>Arachnida</taxon>
        <taxon>Araneae</taxon>
        <taxon>Araneomorphae</taxon>
        <taxon>Entelegynae</taxon>
        <taxon>Araneoidea</taxon>
        <taxon>Araneidae</taxon>
        <taxon>Araneus</taxon>
    </lineage>
</organism>
<sequence>MEEMFQNEPNAIPYFDDICIGSKTMEEHCQTLRNVLNIARKNNLKFNPLKTQLAKSSIAYLGHKILGKGIEPDSKKLESIEKFPTPKINKNCKDFLGMVTYLGKFAPNLSNTSSTRTALPVESGLQQNEKKTPTMT</sequence>
<dbReference type="OrthoDB" id="6431143at2759"/>
<dbReference type="SUPFAM" id="SSF56672">
    <property type="entry name" value="DNA/RNA polymerases"/>
    <property type="match status" value="1"/>
</dbReference>
<proteinExistence type="predicted"/>
<gene>
    <name evidence="3" type="ORF">AVEN_199957_1</name>
</gene>
<evidence type="ECO:0000259" key="2">
    <source>
        <dbReference type="PROSITE" id="PS50878"/>
    </source>
</evidence>
<dbReference type="GO" id="GO:0071897">
    <property type="term" value="P:DNA biosynthetic process"/>
    <property type="evidence" value="ECO:0007669"/>
    <property type="project" value="UniProtKB-ARBA"/>
</dbReference>
<evidence type="ECO:0000313" key="3">
    <source>
        <dbReference type="EMBL" id="GBL95991.1"/>
    </source>
</evidence>
<keyword evidence="4" id="KW-1185">Reference proteome</keyword>
<dbReference type="InterPro" id="IPR000477">
    <property type="entry name" value="RT_dom"/>
</dbReference>
<dbReference type="PANTHER" id="PTHR33064:SF37">
    <property type="entry name" value="RIBONUCLEASE H"/>
    <property type="match status" value="1"/>
</dbReference>
<dbReference type="AlphaFoldDB" id="A0A4Y2BUP9"/>
<protein>
    <recommendedName>
        <fullName evidence="2">Reverse transcriptase domain-containing protein</fullName>
    </recommendedName>
</protein>
<feature type="region of interest" description="Disordered" evidence="1">
    <location>
        <begin position="112"/>
        <end position="136"/>
    </location>
</feature>
<comment type="caution">
    <text evidence="3">The sequence shown here is derived from an EMBL/GenBank/DDBJ whole genome shotgun (WGS) entry which is preliminary data.</text>
</comment>
<dbReference type="InterPro" id="IPR043502">
    <property type="entry name" value="DNA/RNA_pol_sf"/>
</dbReference>
<evidence type="ECO:0000313" key="4">
    <source>
        <dbReference type="Proteomes" id="UP000499080"/>
    </source>
</evidence>
<feature type="domain" description="Reverse transcriptase" evidence="2">
    <location>
        <begin position="1"/>
        <end position="65"/>
    </location>
</feature>
<dbReference type="Pfam" id="PF00078">
    <property type="entry name" value="RVT_1"/>
    <property type="match status" value="1"/>
</dbReference>
<name>A0A4Y2BUP9_ARAVE</name>
<dbReference type="Gene3D" id="3.30.70.270">
    <property type="match status" value="2"/>
</dbReference>
<reference evidence="3 4" key="1">
    <citation type="journal article" date="2019" name="Sci. Rep.">
        <title>Orb-weaving spider Araneus ventricosus genome elucidates the spidroin gene catalogue.</title>
        <authorList>
            <person name="Kono N."/>
            <person name="Nakamura H."/>
            <person name="Ohtoshi R."/>
            <person name="Moran D.A.P."/>
            <person name="Shinohara A."/>
            <person name="Yoshida Y."/>
            <person name="Fujiwara M."/>
            <person name="Mori M."/>
            <person name="Tomita M."/>
            <person name="Arakawa K."/>
        </authorList>
    </citation>
    <scope>NUCLEOTIDE SEQUENCE [LARGE SCALE GENOMIC DNA]</scope>
</reference>
<dbReference type="PANTHER" id="PTHR33064">
    <property type="entry name" value="POL PROTEIN"/>
    <property type="match status" value="1"/>
</dbReference>